<dbReference type="AlphaFoldDB" id="A0A392PG31"/>
<protein>
    <submittedName>
        <fullName evidence="1">Uncharacterized protein</fullName>
    </submittedName>
</protein>
<dbReference type="EMBL" id="LXQA010078670">
    <property type="protein sequence ID" value="MCI11051.1"/>
    <property type="molecule type" value="Genomic_DNA"/>
</dbReference>
<name>A0A392PG31_9FABA</name>
<dbReference type="Proteomes" id="UP000265520">
    <property type="component" value="Unassembled WGS sequence"/>
</dbReference>
<sequence>MKRLQFLAGTPKFRPSFIQLNLLRFGQFFTIEESFLLGDQFGLFLLEGMEKILSCFEAIRDSMHFFQNISLTLSKNG</sequence>
<keyword evidence="2" id="KW-1185">Reference proteome</keyword>
<proteinExistence type="predicted"/>
<accession>A0A392PG31</accession>
<reference evidence="1 2" key="1">
    <citation type="journal article" date="2018" name="Front. Plant Sci.">
        <title>Red Clover (Trifolium pratense) and Zigzag Clover (T. medium) - A Picture of Genomic Similarities and Differences.</title>
        <authorList>
            <person name="Dluhosova J."/>
            <person name="Istvanek J."/>
            <person name="Nedelnik J."/>
            <person name="Repkova J."/>
        </authorList>
    </citation>
    <scope>NUCLEOTIDE SEQUENCE [LARGE SCALE GENOMIC DNA]</scope>
    <source>
        <strain evidence="2">cv. 10/8</strain>
        <tissue evidence="1">Leaf</tissue>
    </source>
</reference>
<evidence type="ECO:0000313" key="2">
    <source>
        <dbReference type="Proteomes" id="UP000265520"/>
    </source>
</evidence>
<organism evidence="1 2">
    <name type="scientific">Trifolium medium</name>
    <dbReference type="NCBI Taxonomy" id="97028"/>
    <lineage>
        <taxon>Eukaryota</taxon>
        <taxon>Viridiplantae</taxon>
        <taxon>Streptophyta</taxon>
        <taxon>Embryophyta</taxon>
        <taxon>Tracheophyta</taxon>
        <taxon>Spermatophyta</taxon>
        <taxon>Magnoliopsida</taxon>
        <taxon>eudicotyledons</taxon>
        <taxon>Gunneridae</taxon>
        <taxon>Pentapetalae</taxon>
        <taxon>rosids</taxon>
        <taxon>fabids</taxon>
        <taxon>Fabales</taxon>
        <taxon>Fabaceae</taxon>
        <taxon>Papilionoideae</taxon>
        <taxon>50 kb inversion clade</taxon>
        <taxon>NPAAA clade</taxon>
        <taxon>Hologalegina</taxon>
        <taxon>IRL clade</taxon>
        <taxon>Trifolieae</taxon>
        <taxon>Trifolium</taxon>
    </lineage>
</organism>
<evidence type="ECO:0000313" key="1">
    <source>
        <dbReference type="EMBL" id="MCI11051.1"/>
    </source>
</evidence>
<comment type="caution">
    <text evidence="1">The sequence shown here is derived from an EMBL/GenBank/DDBJ whole genome shotgun (WGS) entry which is preliminary data.</text>
</comment>